<proteinExistence type="inferred from homology"/>
<evidence type="ECO:0000259" key="6">
    <source>
        <dbReference type="Pfam" id="PF16331"/>
    </source>
</evidence>
<keyword evidence="2" id="KW-0132">Cell division</keyword>
<dbReference type="STRING" id="1760988.SAMN02949497_4213"/>
<keyword evidence="1 2" id="KW-0732">Signal</keyword>
<reference evidence="7 8" key="1">
    <citation type="submission" date="2016-12" db="EMBL/GenBank/DDBJ databases">
        <authorList>
            <person name="Song W.-J."/>
            <person name="Kurnit D.M."/>
        </authorList>
    </citation>
    <scope>NUCLEOTIDE SEQUENCE [LARGE SCALE GENOMIC DNA]</scope>
    <source>
        <strain evidence="7 8">175</strain>
    </source>
</reference>
<keyword evidence="2" id="KW-0175">Coiled coil</keyword>
<dbReference type="InterPro" id="IPR039565">
    <property type="entry name" value="BamD-like"/>
</dbReference>
<evidence type="ECO:0000313" key="7">
    <source>
        <dbReference type="EMBL" id="SMF96804.1"/>
    </source>
</evidence>
<comment type="function">
    <text evidence="2">Mediates coordination of peptidoglycan synthesis and outer membrane constriction during cell division.</text>
</comment>
<comment type="subcellular location">
    <subcellularLocation>
        <location evidence="2">Periplasm</location>
    </subcellularLocation>
</comment>
<evidence type="ECO:0000256" key="4">
    <source>
        <dbReference type="SAM" id="MobiDB-lite"/>
    </source>
</evidence>
<feature type="repeat" description="TPR" evidence="3">
    <location>
        <begin position="208"/>
        <end position="241"/>
    </location>
</feature>
<feature type="domain" description="Outer membrane lipoprotein BamD-like" evidence="5">
    <location>
        <begin position="172"/>
        <end position="292"/>
    </location>
</feature>
<dbReference type="GO" id="GO:0070206">
    <property type="term" value="P:protein trimerization"/>
    <property type="evidence" value="ECO:0007669"/>
    <property type="project" value="InterPro"/>
</dbReference>
<feature type="compositionally biased region" description="Low complexity" evidence="4">
    <location>
        <begin position="123"/>
        <end position="141"/>
    </location>
</feature>
<keyword evidence="2" id="KW-0574">Periplasm</keyword>
<name>A0A1Y6D9C3_9GAMM</name>
<keyword evidence="2" id="KW-0131">Cell cycle</keyword>
<dbReference type="PROSITE" id="PS50005">
    <property type="entry name" value="TPR"/>
    <property type="match status" value="1"/>
</dbReference>
<evidence type="ECO:0000256" key="3">
    <source>
        <dbReference type="PROSITE-ProRule" id="PRU00339"/>
    </source>
</evidence>
<dbReference type="Gene3D" id="1.20.5.110">
    <property type="match status" value="1"/>
</dbReference>
<keyword evidence="8" id="KW-1185">Reference proteome</keyword>
<dbReference type="EMBL" id="FXAM01000001">
    <property type="protein sequence ID" value="SMF96804.1"/>
    <property type="molecule type" value="Genomic_DNA"/>
</dbReference>
<keyword evidence="3" id="KW-0802">TPR repeat</keyword>
<dbReference type="NCBIfam" id="TIGR02795">
    <property type="entry name" value="tol_pal_ybgF"/>
    <property type="match status" value="1"/>
</dbReference>
<dbReference type="InterPro" id="IPR032519">
    <property type="entry name" value="YbgF_tri"/>
</dbReference>
<organism evidence="7 8">
    <name type="scientific">Methylomagnum ishizawai</name>
    <dbReference type="NCBI Taxonomy" id="1760988"/>
    <lineage>
        <taxon>Bacteria</taxon>
        <taxon>Pseudomonadati</taxon>
        <taxon>Pseudomonadota</taxon>
        <taxon>Gammaproteobacteria</taxon>
        <taxon>Methylococcales</taxon>
        <taxon>Methylococcaceae</taxon>
        <taxon>Methylomagnum</taxon>
    </lineage>
</organism>
<dbReference type="Proteomes" id="UP000192923">
    <property type="component" value="Unassembled WGS sequence"/>
</dbReference>
<evidence type="ECO:0000259" key="5">
    <source>
        <dbReference type="Pfam" id="PF13525"/>
    </source>
</evidence>
<feature type="coiled-coil region" evidence="2">
    <location>
        <begin position="60"/>
        <end position="101"/>
    </location>
</feature>
<feature type="chain" id="PRO_5011014697" description="Cell division coordinator CpoB" evidence="2">
    <location>
        <begin position="24"/>
        <end position="296"/>
    </location>
</feature>
<sequence precursor="true">MMTKTKFAGWMAAGLAYAVLAGAETYDRPYDQPYDQAGYGASTLDERVARLEKRLSGETLMEMANRIEKLQGEVLRLRGTVEELSHELDKAKRQQREMYGDLDQRLKAAATPPPMMTVPPVAAAPTDATGTPPVTDPGAATVPPPVAAPSAPAAAPPPPPPPAPVVDPAVRQAAYQKAFNTLKEGKYTEAIRDFKGYVANYPSGDNTDSAYYWLAEAYYVNRDFNSARDTFRKLIRDFPKSAKVPDAHLKLGFIEYENGQYGAARELLNSVVKSYPDSSAAKMAEKRLERMRQEKH</sequence>
<dbReference type="InterPro" id="IPR019734">
    <property type="entry name" value="TPR_rpt"/>
</dbReference>
<dbReference type="InterPro" id="IPR011990">
    <property type="entry name" value="TPR-like_helical_dom_sf"/>
</dbReference>
<dbReference type="GO" id="GO:0043093">
    <property type="term" value="P:FtsZ-dependent cytokinesis"/>
    <property type="evidence" value="ECO:0007669"/>
    <property type="project" value="UniProtKB-UniRule"/>
</dbReference>
<dbReference type="Pfam" id="PF13525">
    <property type="entry name" value="YfiO"/>
    <property type="match status" value="1"/>
</dbReference>
<dbReference type="RefSeq" id="WP_254899426.1">
    <property type="nucleotide sequence ID" value="NZ_FXAM01000001.1"/>
</dbReference>
<protein>
    <recommendedName>
        <fullName evidence="2">Cell division coordinator CpoB</fullName>
    </recommendedName>
</protein>
<comment type="similarity">
    <text evidence="2">Belongs to the CpoB family.</text>
</comment>
<dbReference type="SUPFAM" id="SSF48452">
    <property type="entry name" value="TPR-like"/>
    <property type="match status" value="1"/>
</dbReference>
<feature type="region of interest" description="Disordered" evidence="4">
    <location>
        <begin position="123"/>
        <end position="162"/>
    </location>
</feature>
<dbReference type="InterPro" id="IPR034706">
    <property type="entry name" value="CpoB"/>
</dbReference>
<accession>A0A1Y6D9C3</accession>
<evidence type="ECO:0000313" key="8">
    <source>
        <dbReference type="Proteomes" id="UP000192923"/>
    </source>
</evidence>
<dbReference type="HAMAP" id="MF_02066">
    <property type="entry name" value="CpoB"/>
    <property type="match status" value="1"/>
</dbReference>
<dbReference type="AlphaFoldDB" id="A0A1Y6D9C3"/>
<feature type="domain" description="YbgF trimerisation" evidence="6">
    <location>
        <begin position="44"/>
        <end position="113"/>
    </location>
</feature>
<dbReference type="InterPro" id="IPR014162">
    <property type="entry name" value="CpoB_C"/>
</dbReference>
<feature type="signal peptide" evidence="2">
    <location>
        <begin position="1"/>
        <end position="23"/>
    </location>
</feature>
<dbReference type="GO" id="GO:0030288">
    <property type="term" value="C:outer membrane-bounded periplasmic space"/>
    <property type="evidence" value="ECO:0007669"/>
    <property type="project" value="UniProtKB-UniRule"/>
</dbReference>
<dbReference type="Pfam" id="PF16331">
    <property type="entry name" value="TolA_bind_tri"/>
    <property type="match status" value="1"/>
</dbReference>
<dbReference type="Gene3D" id="1.25.40.10">
    <property type="entry name" value="Tetratricopeptide repeat domain"/>
    <property type="match status" value="1"/>
</dbReference>
<evidence type="ECO:0000256" key="1">
    <source>
        <dbReference type="ARBA" id="ARBA00022729"/>
    </source>
</evidence>
<gene>
    <name evidence="2" type="primary">cpoB</name>
    <name evidence="7" type="ORF">SAMN02949497_4213</name>
</gene>
<evidence type="ECO:0000256" key="2">
    <source>
        <dbReference type="HAMAP-Rule" id="MF_02066"/>
    </source>
</evidence>